<evidence type="ECO:0000256" key="1">
    <source>
        <dbReference type="SAM" id="Coils"/>
    </source>
</evidence>
<keyword evidence="3" id="KW-1185">Reference proteome</keyword>
<keyword evidence="1" id="KW-0175">Coiled coil</keyword>
<feature type="coiled-coil region" evidence="1">
    <location>
        <begin position="40"/>
        <end position="74"/>
    </location>
</feature>
<reference evidence="2 3" key="1">
    <citation type="journal article" date="2015" name="Proc. Natl. Acad. Sci. U.S.A.">
        <title>The resurrection genome of Boea hygrometrica: A blueprint for survival of dehydration.</title>
        <authorList>
            <person name="Xiao L."/>
            <person name="Yang G."/>
            <person name="Zhang L."/>
            <person name="Yang X."/>
            <person name="Zhao S."/>
            <person name="Ji Z."/>
            <person name="Zhou Q."/>
            <person name="Hu M."/>
            <person name="Wang Y."/>
            <person name="Chen M."/>
            <person name="Xu Y."/>
            <person name="Jin H."/>
            <person name="Xiao X."/>
            <person name="Hu G."/>
            <person name="Bao F."/>
            <person name="Hu Y."/>
            <person name="Wan P."/>
            <person name="Li L."/>
            <person name="Deng X."/>
            <person name="Kuang T."/>
            <person name="Xiang C."/>
            <person name="Zhu J.K."/>
            <person name="Oliver M.J."/>
            <person name="He Y."/>
        </authorList>
    </citation>
    <scope>NUCLEOTIDE SEQUENCE [LARGE SCALE GENOMIC DNA]</scope>
    <source>
        <strain evidence="3">cv. XS01</strain>
    </source>
</reference>
<organism evidence="2 3">
    <name type="scientific">Dorcoceras hygrometricum</name>
    <dbReference type="NCBI Taxonomy" id="472368"/>
    <lineage>
        <taxon>Eukaryota</taxon>
        <taxon>Viridiplantae</taxon>
        <taxon>Streptophyta</taxon>
        <taxon>Embryophyta</taxon>
        <taxon>Tracheophyta</taxon>
        <taxon>Spermatophyta</taxon>
        <taxon>Magnoliopsida</taxon>
        <taxon>eudicotyledons</taxon>
        <taxon>Gunneridae</taxon>
        <taxon>Pentapetalae</taxon>
        <taxon>asterids</taxon>
        <taxon>lamiids</taxon>
        <taxon>Lamiales</taxon>
        <taxon>Gesneriaceae</taxon>
        <taxon>Didymocarpoideae</taxon>
        <taxon>Trichosporeae</taxon>
        <taxon>Loxocarpinae</taxon>
        <taxon>Dorcoceras</taxon>
    </lineage>
</organism>
<evidence type="ECO:0000313" key="3">
    <source>
        <dbReference type="Proteomes" id="UP000250235"/>
    </source>
</evidence>
<name>A0A2Z7DEK1_9LAMI</name>
<gene>
    <name evidence="2" type="ORF">F511_34591</name>
</gene>
<dbReference type="EMBL" id="KQ986796">
    <property type="protein sequence ID" value="KZV58326.1"/>
    <property type="molecule type" value="Genomic_DNA"/>
</dbReference>
<dbReference type="Proteomes" id="UP000250235">
    <property type="component" value="Unassembled WGS sequence"/>
</dbReference>
<proteinExistence type="predicted"/>
<protein>
    <submittedName>
        <fullName evidence="2">Uncharacterized protein</fullName>
    </submittedName>
</protein>
<dbReference type="AlphaFoldDB" id="A0A2Z7DEK1"/>
<accession>A0A2Z7DEK1</accession>
<evidence type="ECO:0000313" key="2">
    <source>
        <dbReference type="EMBL" id="KZV58326.1"/>
    </source>
</evidence>
<sequence>MKYSVYWLMTMMRVQKVFSVIEEVKAEKESHATKAEPVSSNDLQTALSKITTENEDLRSRSQEMMNENQRLSEIILSWTKSSASLQKLQGAMKSSGLKDAGIDQLNFHSVQLDYLELLQMGNTDPNKTKAGNKYEVKPQYEELSKQLGGRLSNPVVTTPTIALDLSGATHQSASPNVAPNQLLRAAQFVPFLPSNYLTVPPGSNHAAGNFLEAEIQKLTLAEERTHRLFSKASKSSSFAFPLPAKYNFSNG</sequence>